<dbReference type="Proteomes" id="UP001569963">
    <property type="component" value="Unassembled WGS sequence"/>
</dbReference>
<accession>A0ABV4Q915</accession>
<keyword evidence="4" id="KW-1185">Reference proteome</keyword>
<evidence type="ECO:0000313" key="3">
    <source>
        <dbReference type="EMBL" id="MFA1539660.1"/>
    </source>
</evidence>
<organism evidence="3 4">
    <name type="scientific">Actinomadura monticuli</name>
    <dbReference type="NCBI Taxonomy" id="3097367"/>
    <lineage>
        <taxon>Bacteria</taxon>
        <taxon>Bacillati</taxon>
        <taxon>Actinomycetota</taxon>
        <taxon>Actinomycetes</taxon>
        <taxon>Streptosporangiales</taxon>
        <taxon>Thermomonosporaceae</taxon>
        <taxon>Actinomadura</taxon>
    </lineage>
</organism>
<keyword evidence="2" id="KW-0732">Signal</keyword>
<dbReference type="RefSeq" id="WP_371949566.1">
    <property type="nucleotide sequence ID" value="NZ_JAXCEI010000005.1"/>
</dbReference>
<feature type="chain" id="PRO_5045533112" description="DUF3060 domain-containing protein" evidence="2">
    <location>
        <begin position="32"/>
        <end position="152"/>
    </location>
</feature>
<evidence type="ECO:0008006" key="5">
    <source>
        <dbReference type="Google" id="ProtNLM"/>
    </source>
</evidence>
<gene>
    <name evidence="3" type="ORF">SM611_12040</name>
</gene>
<sequence>MSTRVTGLLTMAAAVSMTLTAGIAAAGTSLAAPPPSPHDEAPPPAASAEGQAAPAAEESKADADFRECADADCEVTIRDGQTIKLGEQYGGSTVRVKTEDQRVTFIIRGQDTRLTSTVDASPTSATTASYNGVTFRPRMNKDGSVNLKISHN</sequence>
<feature type="compositionally biased region" description="Low complexity" evidence="1">
    <location>
        <begin position="46"/>
        <end position="56"/>
    </location>
</feature>
<evidence type="ECO:0000256" key="2">
    <source>
        <dbReference type="SAM" id="SignalP"/>
    </source>
</evidence>
<evidence type="ECO:0000313" key="4">
    <source>
        <dbReference type="Proteomes" id="UP001569963"/>
    </source>
</evidence>
<protein>
    <recommendedName>
        <fullName evidence="5">DUF3060 domain-containing protein</fullName>
    </recommendedName>
</protein>
<evidence type="ECO:0000256" key="1">
    <source>
        <dbReference type="SAM" id="MobiDB-lite"/>
    </source>
</evidence>
<feature type="signal peptide" evidence="2">
    <location>
        <begin position="1"/>
        <end position="31"/>
    </location>
</feature>
<name>A0ABV4Q915_9ACTN</name>
<feature type="region of interest" description="Disordered" evidence="1">
    <location>
        <begin position="28"/>
        <end position="64"/>
    </location>
</feature>
<reference evidence="3 4" key="1">
    <citation type="submission" date="2023-11" db="EMBL/GenBank/DDBJ databases">
        <title>Actinomadura monticuli sp. nov., isolated from volcanic ash.</title>
        <authorList>
            <person name="Lee S.D."/>
            <person name="Yang H."/>
            <person name="Kim I.S."/>
        </authorList>
    </citation>
    <scope>NUCLEOTIDE SEQUENCE [LARGE SCALE GENOMIC DNA]</scope>
    <source>
        <strain evidence="3 4">DLS-62</strain>
    </source>
</reference>
<dbReference type="EMBL" id="JAXCEI010000005">
    <property type="protein sequence ID" value="MFA1539660.1"/>
    <property type="molecule type" value="Genomic_DNA"/>
</dbReference>
<comment type="caution">
    <text evidence="3">The sequence shown here is derived from an EMBL/GenBank/DDBJ whole genome shotgun (WGS) entry which is preliminary data.</text>
</comment>
<proteinExistence type="predicted"/>